<evidence type="ECO:0000259" key="16">
    <source>
        <dbReference type="Pfam" id="PF14849"/>
    </source>
</evidence>
<dbReference type="PANTHER" id="PTHR12428:SF65">
    <property type="entry name" value="CYTOCHROME C OXIDASE ASSEMBLY PROTEIN COX18, MITOCHONDRIAL"/>
    <property type="match status" value="1"/>
</dbReference>
<dbReference type="Proteomes" id="UP000219621">
    <property type="component" value="Unassembled WGS sequence"/>
</dbReference>
<organism evidence="17 18">
    <name type="scientific">Caenispirillum bisanense</name>
    <dbReference type="NCBI Taxonomy" id="414052"/>
    <lineage>
        <taxon>Bacteria</taxon>
        <taxon>Pseudomonadati</taxon>
        <taxon>Pseudomonadota</taxon>
        <taxon>Alphaproteobacteria</taxon>
        <taxon>Rhodospirillales</taxon>
        <taxon>Novispirillaceae</taxon>
        <taxon>Caenispirillum</taxon>
    </lineage>
</organism>
<dbReference type="PANTHER" id="PTHR12428">
    <property type="entry name" value="OXA1"/>
    <property type="match status" value="1"/>
</dbReference>
<dbReference type="NCBIfam" id="NF002352">
    <property type="entry name" value="PRK01318.1-3"/>
    <property type="match status" value="1"/>
</dbReference>
<feature type="transmembrane region" description="Helical" evidence="13">
    <location>
        <begin position="495"/>
        <end position="512"/>
    </location>
</feature>
<keyword evidence="5 13" id="KW-1003">Cell membrane</keyword>
<keyword evidence="6 13" id="KW-0812">Transmembrane</keyword>
<evidence type="ECO:0000256" key="3">
    <source>
        <dbReference type="ARBA" id="ARBA00015325"/>
    </source>
</evidence>
<dbReference type="InterPro" id="IPR028053">
    <property type="entry name" value="Membr_insert_YidC_N"/>
</dbReference>
<reference evidence="17 18" key="1">
    <citation type="submission" date="2017-09" db="EMBL/GenBank/DDBJ databases">
        <authorList>
            <person name="Ehlers B."/>
            <person name="Leendertz F.H."/>
        </authorList>
    </citation>
    <scope>NUCLEOTIDE SEQUENCE [LARGE SCALE GENOMIC DNA]</scope>
    <source>
        <strain evidence="17 18">USBA 140</strain>
    </source>
</reference>
<evidence type="ECO:0000256" key="13">
    <source>
        <dbReference type="HAMAP-Rule" id="MF_01810"/>
    </source>
</evidence>
<evidence type="ECO:0000256" key="9">
    <source>
        <dbReference type="ARBA" id="ARBA00023136"/>
    </source>
</evidence>
<dbReference type="CDD" id="cd20070">
    <property type="entry name" value="5TM_YidC_Alb3"/>
    <property type="match status" value="1"/>
</dbReference>
<sequence>MPEQRNLILAIALSLAILLGFEFLWPKAEVPPEQQQAAQQAQQQAQAPDAPQPSAPGVPTVPGTAAPDAPAARSAVIAGQGERIRIDTPALRGSLNLQGGRIDDLTLKNYGVTPDQDSPRIDLLSPTGTPNPYYAEFGWVAAGGVQVPGSDAVWTADKDVLKPGEPVNLTWENDQGVVFKRTVTVDDHYMFTVEQTVTNTTGEPITLYPYGLVSRVGTPPTAGYYILHEGPLGVFNGTLKELKYEDLKDEQTVEQTTTGGWIGITDKYWLTALAFEPDLETKARFAYRGQGAERYQVDYLEPAMTIAAGETATVKNNFFAGAKQVQLLDEYAEKFNITNFDLAVDFGWFYFLTKPFFYILNWLHGVVGNFGLAILAFTVLVKAVMFPLANKSYRAMSKMKKLQPEMKKLQERFGDDRVRLNQEMMALYKREKANPVSGCLPIFIQIPVFFALYKVLFVTIEMRHAPFYGWIHDLSAPDPTTIFNMFGLIPWTPPSFLMIGVLPLIMGITMWLQMKLNPAPPDPVQAKIMSFLPVIFTFMLAAFPAGLVLYWAWNNVLSIAQQWLIMKRADAV</sequence>
<comment type="subcellular location">
    <subcellularLocation>
        <location evidence="1">Cell inner membrane</location>
        <topology evidence="1">Multi-pass membrane protein</topology>
    </subcellularLocation>
    <subcellularLocation>
        <location evidence="13">Cell membrane</location>
        <topology evidence="13">Multi-pass membrane protein</topology>
    </subcellularLocation>
</comment>
<dbReference type="PRINTS" id="PR00701">
    <property type="entry name" value="60KDINNERMP"/>
</dbReference>
<dbReference type="CDD" id="cd19961">
    <property type="entry name" value="EcYidC-like_peri"/>
    <property type="match status" value="1"/>
</dbReference>
<evidence type="ECO:0000256" key="6">
    <source>
        <dbReference type="ARBA" id="ARBA00022692"/>
    </source>
</evidence>
<keyword evidence="18" id="KW-1185">Reference proteome</keyword>
<evidence type="ECO:0000256" key="2">
    <source>
        <dbReference type="ARBA" id="ARBA00010527"/>
    </source>
</evidence>
<dbReference type="InterPro" id="IPR028055">
    <property type="entry name" value="YidC/Oxa/ALB_C"/>
</dbReference>
<dbReference type="AlphaFoldDB" id="A0A286GAW1"/>
<evidence type="ECO:0000259" key="15">
    <source>
        <dbReference type="Pfam" id="PF02096"/>
    </source>
</evidence>
<accession>A0A286GAW1</accession>
<feature type="compositionally biased region" description="Low complexity" evidence="14">
    <location>
        <begin position="58"/>
        <end position="76"/>
    </location>
</feature>
<feature type="domain" description="Membrane insertase YidC N-terminal" evidence="16">
    <location>
        <begin position="83"/>
        <end position="358"/>
    </location>
</feature>
<dbReference type="GO" id="GO:0005886">
    <property type="term" value="C:plasma membrane"/>
    <property type="evidence" value="ECO:0007669"/>
    <property type="project" value="UniProtKB-SubCell"/>
</dbReference>
<dbReference type="InterPro" id="IPR047196">
    <property type="entry name" value="YidC_ALB_C"/>
</dbReference>
<keyword evidence="4 13" id="KW-0813">Transport</keyword>
<dbReference type="OrthoDB" id="9780552at2"/>
<evidence type="ECO:0000256" key="5">
    <source>
        <dbReference type="ARBA" id="ARBA00022475"/>
    </source>
</evidence>
<gene>
    <name evidence="13" type="primary">yidC</name>
    <name evidence="17" type="ORF">SAMN05421508_102536</name>
</gene>
<dbReference type="GO" id="GO:0032977">
    <property type="term" value="F:membrane insertase activity"/>
    <property type="evidence" value="ECO:0007669"/>
    <property type="project" value="InterPro"/>
</dbReference>
<evidence type="ECO:0000256" key="12">
    <source>
        <dbReference type="ARBA" id="ARBA00033342"/>
    </source>
</evidence>
<dbReference type="Gene3D" id="2.70.98.90">
    <property type="match status" value="1"/>
</dbReference>
<evidence type="ECO:0000256" key="11">
    <source>
        <dbReference type="ARBA" id="ARBA00033245"/>
    </source>
</evidence>
<feature type="transmembrane region" description="Helical" evidence="13">
    <location>
        <begin position="362"/>
        <end position="389"/>
    </location>
</feature>
<evidence type="ECO:0000256" key="8">
    <source>
        <dbReference type="ARBA" id="ARBA00022989"/>
    </source>
</evidence>
<evidence type="ECO:0000256" key="1">
    <source>
        <dbReference type="ARBA" id="ARBA00004429"/>
    </source>
</evidence>
<dbReference type="RefSeq" id="WP_097278270.1">
    <property type="nucleotide sequence ID" value="NZ_OCNJ01000002.1"/>
</dbReference>
<dbReference type="InterPro" id="IPR019998">
    <property type="entry name" value="Membr_insert_YidC"/>
</dbReference>
<feature type="region of interest" description="Disordered" evidence="14">
    <location>
        <begin position="32"/>
        <end position="76"/>
    </location>
</feature>
<keyword evidence="9 13" id="KW-0472">Membrane</keyword>
<comment type="function">
    <text evidence="13">Required for the insertion and/or proper folding and/or complex formation of integral membrane proteins into the membrane. Involved in integration of membrane proteins that insert both dependently and independently of the Sec translocase complex, as well as at least some lipoproteins. Aids folding of multispanning membrane proteins.</text>
</comment>
<evidence type="ECO:0000313" key="17">
    <source>
        <dbReference type="EMBL" id="SOD92640.1"/>
    </source>
</evidence>
<dbReference type="InterPro" id="IPR038221">
    <property type="entry name" value="YidC_periplasmic_sf"/>
</dbReference>
<dbReference type="GO" id="GO:0015031">
    <property type="term" value="P:protein transport"/>
    <property type="evidence" value="ECO:0007669"/>
    <property type="project" value="UniProtKB-KW"/>
</dbReference>
<keyword evidence="10 13" id="KW-0143">Chaperone</keyword>
<dbReference type="InterPro" id="IPR001708">
    <property type="entry name" value="YidC/ALB3/OXA1/COX18"/>
</dbReference>
<dbReference type="Pfam" id="PF14849">
    <property type="entry name" value="YidC_periplas"/>
    <property type="match status" value="1"/>
</dbReference>
<dbReference type="HAMAP" id="MF_01810">
    <property type="entry name" value="YidC_type1"/>
    <property type="match status" value="1"/>
</dbReference>
<comment type="similarity">
    <text evidence="2 13">Belongs to the OXA1/ALB3/YidC family. Type 1 subfamily.</text>
</comment>
<proteinExistence type="inferred from homology"/>
<evidence type="ECO:0000256" key="10">
    <source>
        <dbReference type="ARBA" id="ARBA00023186"/>
    </source>
</evidence>
<keyword evidence="8 13" id="KW-1133">Transmembrane helix</keyword>
<evidence type="ECO:0000256" key="4">
    <source>
        <dbReference type="ARBA" id="ARBA00022448"/>
    </source>
</evidence>
<feature type="domain" description="Membrane insertase YidC/Oxa/ALB C-terminal" evidence="15">
    <location>
        <begin position="370"/>
        <end position="567"/>
    </location>
</feature>
<protein>
    <recommendedName>
        <fullName evidence="3 13">Membrane protein insertase YidC</fullName>
    </recommendedName>
    <alternativeName>
        <fullName evidence="12 13">Foldase YidC</fullName>
    </alternativeName>
    <alternativeName>
        <fullName evidence="11 13">Membrane integrase YidC</fullName>
    </alternativeName>
    <alternativeName>
        <fullName evidence="13">Membrane protein YidC</fullName>
    </alternativeName>
</protein>
<evidence type="ECO:0000256" key="7">
    <source>
        <dbReference type="ARBA" id="ARBA00022927"/>
    </source>
</evidence>
<feature type="transmembrane region" description="Helical" evidence="13">
    <location>
        <begin position="7"/>
        <end position="25"/>
    </location>
</feature>
<evidence type="ECO:0000256" key="14">
    <source>
        <dbReference type="SAM" id="MobiDB-lite"/>
    </source>
</evidence>
<dbReference type="EMBL" id="OCNJ01000002">
    <property type="protein sequence ID" value="SOD92640.1"/>
    <property type="molecule type" value="Genomic_DNA"/>
</dbReference>
<feature type="transmembrane region" description="Helical" evidence="13">
    <location>
        <begin position="532"/>
        <end position="553"/>
    </location>
</feature>
<feature type="transmembrane region" description="Helical" evidence="13">
    <location>
        <begin position="439"/>
        <end position="460"/>
    </location>
</feature>
<dbReference type="GO" id="GO:0051205">
    <property type="term" value="P:protein insertion into membrane"/>
    <property type="evidence" value="ECO:0007669"/>
    <property type="project" value="TreeGrafter"/>
</dbReference>
<comment type="subunit">
    <text evidence="13">Interacts with the Sec translocase complex via SecD. Specifically interacts with transmembrane segments of nascent integral membrane proteins during membrane integration.</text>
</comment>
<dbReference type="NCBIfam" id="TIGR03592">
    <property type="entry name" value="yidC_oxa1_cterm"/>
    <property type="match status" value="1"/>
</dbReference>
<feature type="compositionally biased region" description="Low complexity" evidence="14">
    <location>
        <begin position="32"/>
        <end position="49"/>
    </location>
</feature>
<dbReference type="PRINTS" id="PR01900">
    <property type="entry name" value="YIDCPROTEIN"/>
</dbReference>
<dbReference type="NCBIfam" id="NF002353">
    <property type="entry name" value="PRK01318.1-4"/>
    <property type="match status" value="1"/>
</dbReference>
<dbReference type="NCBIfam" id="TIGR03593">
    <property type="entry name" value="yidC_nterm"/>
    <property type="match status" value="1"/>
</dbReference>
<name>A0A286GAW1_9PROT</name>
<keyword evidence="7 13" id="KW-0653">Protein transport</keyword>
<evidence type="ECO:0000313" key="18">
    <source>
        <dbReference type="Proteomes" id="UP000219621"/>
    </source>
</evidence>
<dbReference type="Pfam" id="PF02096">
    <property type="entry name" value="60KD_IMP"/>
    <property type="match status" value="1"/>
</dbReference>